<dbReference type="InterPro" id="IPR052529">
    <property type="entry name" value="Bact_Transport_Assoc"/>
</dbReference>
<feature type="transmembrane region" description="Helical" evidence="1">
    <location>
        <begin position="230"/>
        <end position="249"/>
    </location>
</feature>
<feature type="transmembrane region" description="Helical" evidence="1">
    <location>
        <begin position="291"/>
        <end position="309"/>
    </location>
</feature>
<keyword evidence="4" id="KW-1185">Reference proteome</keyword>
<proteinExistence type="predicted"/>
<feature type="transmembrane region" description="Helical" evidence="1">
    <location>
        <begin position="98"/>
        <end position="116"/>
    </location>
</feature>
<dbReference type="EMBL" id="JBCITM010000001">
    <property type="protein sequence ID" value="MEN1758842.1"/>
    <property type="molecule type" value="Genomic_DNA"/>
</dbReference>
<feature type="transmembrane region" description="Helical" evidence="1">
    <location>
        <begin position="261"/>
        <end position="279"/>
    </location>
</feature>
<comment type="caution">
    <text evidence="3">The sequence shown here is derived from an EMBL/GenBank/DDBJ whole genome shotgun (WGS) entry which is preliminary data.</text>
</comment>
<accession>A0ABU9VNV0</accession>
<dbReference type="Pfam" id="PF04235">
    <property type="entry name" value="DUF418"/>
    <property type="match status" value="1"/>
</dbReference>
<sequence>MKDLPKLANSQRIQSIDMIRGVALFGVFLVNLPSMNTALCLVEETFAGVKSSRDVFVNDLVYLFFADKFYPLFSFLFGASLFLFLDNKKSELKSPMRLLLRRLLLLALFGAFHVLLVWWGDILLLYALTGTMVLLLRNLQATALLKTGLGLLLVPTMMLLLYTGWYHASGQMVDESVDEYCSEEMLLEDAQVYRHGSFGVIAQKRIQDFLAAYLSGFGDGFFETMASASYYLQVGGLMVLGGASVRGGFWRDDYHHHRGLWLSTGFLTFFLGFIGYALFWSEFPLHYDLAYALFPISGPAMAFGYLVLLRDLTRILPEKMLLPFSCLGKMSLTNYLFQTTFGSLLLYGYGLGYYGMLGPARMTAIVVGVYLFQLWASTLWMKRYHQGPMEWVVRRGVYAGTAK</sequence>
<keyword evidence="1" id="KW-1133">Transmembrane helix</keyword>
<organism evidence="3 4">
    <name type="scientific">Anoxynatronum sibiricum</name>
    <dbReference type="NCBI Taxonomy" id="210623"/>
    <lineage>
        <taxon>Bacteria</taxon>
        <taxon>Bacillati</taxon>
        <taxon>Bacillota</taxon>
        <taxon>Clostridia</taxon>
        <taxon>Eubacteriales</taxon>
        <taxon>Clostridiaceae</taxon>
        <taxon>Anoxynatronum</taxon>
    </lineage>
</organism>
<feature type="transmembrane region" description="Helical" evidence="1">
    <location>
        <begin position="69"/>
        <end position="86"/>
    </location>
</feature>
<dbReference type="InterPro" id="IPR007349">
    <property type="entry name" value="DUF418"/>
</dbReference>
<dbReference type="RefSeq" id="WP_343184229.1">
    <property type="nucleotide sequence ID" value="NZ_JBCITM010000001.1"/>
</dbReference>
<name>A0ABU9VNV0_9CLOT</name>
<reference evidence="3 4" key="1">
    <citation type="submission" date="2024-04" db="EMBL/GenBank/DDBJ databases">
        <title>Genome sequencing and metabolic network reconstruction of aminoacids and betaine degradation by Anoxynatronum sibiricum.</title>
        <authorList>
            <person name="Detkova E.N."/>
            <person name="Boltjanskaja Y.V."/>
            <person name="Mardanov A.V."/>
            <person name="Kevbrin V."/>
        </authorList>
    </citation>
    <scope>NUCLEOTIDE SEQUENCE [LARGE SCALE GENOMIC DNA]</scope>
    <source>
        <strain evidence="3 4">Z-7981</strain>
    </source>
</reference>
<evidence type="ECO:0000256" key="1">
    <source>
        <dbReference type="SAM" id="Phobius"/>
    </source>
</evidence>
<feature type="transmembrane region" description="Helical" evidence="1">
    <location>
        <begin position="122"/>
        <end position="139"/>
    </location>
</feature>
<dbReference type="PANTHER" id="PTHR30590:SF2">
    <property type="entry name" value="INNER MEMBRANE PROTEIN"/>
    <property type="match status" value="1"/>
</dbReference>
<evidence type="ECO:0000313" key="4">
    <source>
        <dbReference type="Proteomes" id="UP001407405"/>
    </source>
</evidence>
<gene>
    <name evidence="3" type="ORF">AAIG11_00010</name>
</gene>
<dbReference type="PANTHER" id="PTHR30590">
    <property type="entry name" value="INNER MEMBRANE PROTEIN"/>
    <property type="match status" value="1"/>
</dbReference>
<keyword evidence="1" id="KW-0812">Transmembrane</keyword>
<feature type="transmembrane region" description="Helical" evidence="1">
    <location>
        <begin position="362"/>
        <end position="381"/>
    </location>
</feature>
<evidence type="ECO:0000259" key="2">
    <source>
        <dbReference type="Pfam" id="PF04235"/>
    </source>
</evidence>
<dbReference type="Proteomes" id="UP001407405">
    <property type="component" value="Unassembled WGS sequence"/>
</dbReference>
<keyword evidence="1" id="KW-0472">Membrane</keyword>
<feature type="transmembrane region" description="Helical" evidence="1">
    <location>
        <begin position="151"/>
        <end position="168"/>
    </location>
</feature>
<feature type="domain" description="DUF418" evidence="2">
    <location>
        <begin position="257"/>
        <end position="399"/>
    </location>
</feature>
<feature type="transmembrane region" description="Helical" evidence="1">
    <location>
        <begin position="330"/>
        <end position="350"/>
    </location>
</feature>
<feature type="transmembrane region" description="Helical" evidence="1">
    <location>
        <begin position="21"/>
        <end position="49"/>
    </location>
</feature>
<evidence type="ECO:0000313" key="3">
    <source>
        <dbReference type="EMBL" id="MEN1758842.1"/>
    </source>
</evidence>
<protein>
    <submittedName>
        <fullName evidence="3">DUF418 domain-containing protein</fullName>
    </submittedName>
</protein>